<feature type="region of interest" description="Disordered" evidence="1">
    <location>
        <begin position="1"/>
        <end position="145"/>
    </location>
</feature>
<gene>
    <name evidence="2" type="ORF">A4U43_C10F280</name>
</gene>
<evidence type="ECO:0000313" key="2">
    <source>
        <dbReference type="EMBL" id="ONK55717.1"/>
    </source>
</evidence>
<sequence>MWGRRPLPDRVTASHNHTNPSYRPASHAATGSGSHLGTTDSGLVPHRVRQRYHSPFSVGPRSTPSPLQTPRQRPRMVSSLLPPSGGIPLRRQIPSCLPSRSPPAPQDCPRPPSLASTRLPAARTSGASSSDRLAPAGAPSQASIETSSLPPMLRYMVPQSLTYVLRHRAFDPPATPVALCR</sequence>
<dbReference type="AlphaFoldDB" id="A0A5P1E2I9"/>
<accession>A0A5P1E2I9</accession>
<reference evidence="3" key="1">
    <citation type="journal article" date="2017" name="Nat. Commun.">
        <title>The asparagus genome sheds light on the origin and evolution of a young Y chromosome.</title>
        <authorList>
            <person name="Harkess A."/>
            <person name="Zhou J."/>
            <person name="Xu C."/>
            <person name="Bowers J.E."/>
            <person name="Van der Hulst R."/>
            <person name="Ayyampalayam S."/>
            <person name="Mercati F."/>
            <person name="Riccardi P."/>
            <person name="McKain M.R."/>
            <person name="Kakrana A."/>
            <person name="Tang H."/>
            <person name="Ray J."/>
            <person name="Groenendijk J."/>
            <person name="Arikit S."/>
            <person name="Mathioni S.M."/>
            <person name="Nakano M."/>
            <person name="Shan H."/>
            <person name="Telgmann-Rauber A."/>
            <person name="Kanno A."/>
            <person name="Yue Z."/>
            <person name="Chen H."/>
            <person name="Li W."/>
            <person name="Chen Y."/>
            <person name="Xu X."/>
            <person name="Zhang Y."/>
            <person name="Luo S."/>
            <person name="Chen H."/>
            <person name="Gao J."/>
            <person name="Mao Z."/>
            <person name="Pires J.C."/>
            <person name="Luo M."/>
            <person name="Kudrna D."/>
            <person name="Wing R.A."/>
            <person name="Meyers B.C."/>
            <person name="Yi K."/>
            <person name="Kong H."/>
            <person name="Lavrijsen P."/>
            <person name="Sunseri F."/>
            <person name="Falavigna A."/>
            <person name="Ye Y."/>
            <person name="Leebens-Mack J.H."/>
            <person name="Chen G."/>
        </authorList>
    </citation>
    <scope>NUCLEOTIDE SEQUENCE [LARGE SCALE GENOMIC DNA]</scope>
    <source>
        <strain evidence="3">cv. DH0086</strain>
    </source>
</reference>
<dbReference type="Gramene" id="ONK55717">
    <property type="protein sequence ID" value="ONK55717"/>
    <property type="gene ID" value="A4U43_C10F280"/>
</dbReference>
<proteinExistence type="predicted"/>
<dbReference type="EMBL" id="CM007390">
    <property type="protein sequence ID" value="ONK55717.1"/>
    <property type="molecule type" value="Genomic_DNA"/>
</dbReference>
<evidence type="ECO:0000313" key="3">
    <source>
        <dbReference type="Proteomes" id="UP000243459"/>
    </source>
</evidence>
<protein>
    <submittedName>
        <fullName evidence="2">Uncharacterized protein</fullName>
    </submittedName>
</protein>
<feature type="compositionally biased region" description="Pro residues" evidence="1">
    <location>
        <begin position="100"/>
        <end position="112"/>
    </location>
</feature>
<keyword evidence="3" id="KW-1185">Reference proteome</keyword>
<name>A0A5P1E2I9_ASPOF</name>
<feature type="compositionally biased region" description="Polar residues" evidence="1">
    <location>
        <begin position="60"/>
        <end position="71"/>
    </location>
</feature>
<feature type="compositionally biased region" description="Polar residues" evidence="1">
    <location>
        <begin position="29"/>
        <end position="41"/>
    </location>
</feature>
<evidence type="ECO:0000256" key="1">
    <source>
        <dbReference type="SAM" id="MobiDB-lite"/>
    </source>
</evidence>
<organism evidence="2 3">
    <name type="scientific">Asparagus officinalis</name>
    <name type="common">Garden asparagus</name>
    <dbReference type="NCBI Taxonomy" id="4686"/>
    <lineage>
        <taxon>Eukaryota</taxon>
        <taxon>Viridiplantae</taxon>
        <taxon>Streptophyta</taxon>
        <taxon>Embryophyta</taxon>
        <taxon>Tracheophyta</taxon>
        <taxon>Spermatophyta</taxon>
        <taxon>Magnoliopsida</taxon>
        <taxon>Liliopsida</taxon>
        <taxon>Asparagales</taxon>
        <taxon>Asparagaceae</taxon>
        <taxon>Asparagoideae</taxon>
        <taxon>Asparagus</taxon>
    </lineage>
</organism>
<dbReference type="Proteomes" id="UP000243459">
    <property type="component" value="Chromosome 10"/>
</dbReference>